<keyword evidence="4" id="KW-0479">Metal-binding</keyword>
<dbReference type="InterPro" id="IPR031127">
    <property type="entry name" value="E3_UB_ligase_RBR"/>
</dbReference>
<evidence type="ECO:0000256" key="4">
    <source>
        <dbReference type="ARBA" id="ARBA00022723"/>
    </source>
</evidence>
<evidence type="ECO:0000256" key="7">
    <source>
        <dbReference type="ARBA" id="ARBA00022786"/>
    </source>
</evidence>
<keyword evidence="3" id="KW-0808">Transferase</keyword>
<dbReference type="GO" id="GO:0016567">
    <property type="term" value="P:protein ubiquitination"/>
    <property type="evidence" value="ECO:0007669"/>
    <property type="project" value="InterPro"/>
</dbReference>
<evidence type="ECO:0000256" key="3">
    <source>
        <dbReference type="ARBA" id="ARBA00022679"/>
    </source>
</evidence>
<evidence type="ECO:0000313" key="11">
    <source>
        <dbReference type="EMBL" id="EGC45484.1"/>
    </source>
</evidence>
<evidence type="ECO:0000313" key="12">
    <source>
        <dbReference type="EMBL" id="QSS56141.1"/>
    </source>
</evidence>
<dbReference type="OrthoDB" id="10254945at2759"/>
<dbReference type="InterPro" id="IPR044066">
    <property type="entry name" value="TRIAD_supradom"/>
</dbReference>
<gene>
    <name evidence="11" type="ORF">HCEG_04699</name>
    <name evidence="12" type="ORF">I7I53_04275</name>
</gene>
<keyword evidence="7" id="KW-0833">Ubl conjugation pathway</keyword>
<accession>F0UHX5</accession>
<dbReference type="InterPro" id="IPR017907">
    <property type="entry name" value="Znf_RING_CS"/>
</dbReference>
<feature type="compositionally biased region" description="Polar residues" evidence="9">
    <location>
        <begin position="125"/>
        <end position="148"/>
    </location>
</feature>
<sequence>MKVKDANEKRKPFHPHNSHKFATYSSMAPLIRSLFFFTTSGTEGRTTSSRNPARTASVLDSEHNHCQRRRLSSHPKEGDEYRRHRRKSHRTHSTEEKSENVSRENHRAQKDSATPKKTHSRRDLSSTVSMPMPVNSSIISTARPTVSSRGKIKESVRRDPLKRSATQRAVAESWMKPSPSPISLPLRLGEQSDWNLAKTAIRSSAPKTKSGKQVSPAKQGRKGGGVKKITSPTSVPEKTVTCLTCFDDIPVSKAAQLSCSHSMCEDCLKRLFTLSVTDPQHMPPKCCTTDHIPLKHVDNLFDIEFKIKWNKKYKEYTTKNRLYCPSKGCGEWIKPSNIHIDTGGGATGGRRFGMCVSCHTKVCGLCNGKWHIDGECPKDDEMKRFVETARENGWQRCYSCSAMVELTEGCNHMTCRCGAEFCIVCAARWKTCACPWFNNFRHILMQDPDDVVPPQVPLPQNNPYFDPVDLAAIAAAYYGQIHVGYLANHNEPLFQPRAGREAVPFGGNANGGFVAPFEDMGGYGEVPQVAPVHR</sequence>
<reference evidence="12" key="2">
    <citation type="submission" date="2021-01" db="EMBL/GenBank/DDBJ databases">
        <title>Chromosome-level genome assembly of a human fungal pathogen reveals clustering of transcriptionally co-regulated genes.</title>
        <authorList>
            <person name="Voorhies M."/>
            <person name="Cohen S."/>
            <person name="Shea T.P."/>
            <person name="Petrus S."/>
            <person name="Munoz J.F."/>
            <person name="Poplawski S."/>
            <person name="Goldman W.E."/>
            <person name="Michael T."/>
            <person name="Cuomo C.A."/>
            <person name="Sil A."/>
            <person name="Beyhan S."/>
        </authorList>
    </citation>
    <scope>NUCLEOTIDE SEQUENCE</scope>
    <source>
        <strain evidence="12">H88</strain>
    </source>
</reference>
<dbReference type="GO" id="GO:0061630">
    <property type="term" value="F:ubiquitin protein ligase activity"/>
    <property type="evidence" value="ECO:0007669"/>
    <property type="project" value="UniProtKB-EC"/>
</dbReference>
<keyword evidence="6" id="KW-0863">Zinc-finger</keyword>
<dbReference type="Pfam" id="PF01485">
    <property type="entry name" value="IBR"/>
    <property type="match status" value="2"/>
</dbReference>
<dbReference type="HOGENOM" id="CLU_041293_0_0_1"/>
<evidence type="ECO:0000256" key="6">
    <source>
        <dbReference type="ARBA" id="ARBA00022771"/>
    </source>
</evidence>
<dbReference type="Gene3D" id="3.30.40.10">
    <property type="entry name" value="Zinc/RING finger domain, C3HC4 (zinc finger)"/>
    <property type="match status" value="1"/>
</dbReference>
<comment type="catalytic activity">
    <reaction evidence="1">
        <text>[E2 ubiquitin-conjugating enzyme]-S-ubiquitinyl-L-cysteine + [acceptor protein]-L-lysine = [E2 ubiquitin-conjugating enzyme]-L-cysteine + [acceptor protein]-N(6)-ubiquitinyl-L-lysine.</text>
        <dbReference type="EC" id="2.3.2.31"/>
    </reaction>
</comment>
<dbReference type="InterPro" id="IPR013083">
    <property type="entry name" value="Znf_RING/FYVE/PHD"/>
</dbReference>
<feature type="compositionally biased region" description="Basic and acidic residues" evidence="9">
    <location>
        <begin position="151"/>
        <end position="162"/>
    </location>
</feature>
<dbReference type="PROSITE" id="PS51873">
    <property type="entry name" value="TRIAD"/>
    <property type="match status" value="1"/>
</dbReference>
<dbReference type="CDD" id="cd20335">
    <property type="entry name" value="BRcat_RBR"/>
    <property type="match status" value="1"/>
</dbReference>
<dbReference type="EC" id="2.3.2.31" evidence="2"/>
<dbReference type="InterPro" id="IPR002867">
    <property type="entry name" value="IBR_dom"/>
</dbReference>
<dbReference type="EMBL" id="CP069106">
    <property type="protein sequence ID" value="QSS56141.1"/>
    <property type="molecule type" value="Genomic_DNA"/>
</dbReference>
<dbReference type="Proteomes" id="UP000008142">
    <property type="component" value="Unassembled WGS sequence"/>
</dbReference>
<dbReference type="AlphaFoldDB" id="F0UHX5"/>
<dbReference type="OMA" id="RYENDIR"/>
<proteinExistence type="predicted"/>
<feature type="compositionally biased region" description="Low complexity" evidence="9">
    <location>
        <begin position="41"/>
        <end position="50"/>
    </location>
</feature>
<feature type="region of interest" description="Disordered" evidence="9">
    <location>
        <begin position="201"/>
        <end position="232"/>
    </location>
</feature>
<feature type="compositionally biased region" description="Polar residues" evidence="9">
    <location>
        <begin position="201"/>
        <end position="213"/>
    </location>
</feature>
<dbReference type="CDD" id="cd22584">
    <property type="entry name" value="Rcat_RBR_unk"/>
    <property type="match status" value="1"/>
</dbReference>
<feature type="region of interest" description="Disordered" evidence="9">
    <location>
        <begin position="41"/>
        <end position="178"/>
    </location>
</feature>
<dbReference type="EMBL" id="DS990639">
    <property type="protein sequence ID" value="EGC45484.1"/>
    <property type="molecule type" value="Genomic_DNA"/>
</dbReference>
<dbReference type="SUPFAM" id="SSF57850">
    <property type="entry name" value="RING/U-box"/>
    <property type="match status" value="2"/>
</dbReference>
<evidence type="ECO:0000256" key="8">
    <source>
        <dbReference type="ARBA" id="ARBA00022833"/>
    </source>
</evidence>
<evidence type="ECO:0000256" key="1">
    <source>
        <dbReference type="ARBA" id="ARBA00001798"/>
    </source>
</evidence>
<evidence type="ECO:0000313" key="13">
    <source>
        <dbReference type="Proteomes" id="UP000008142"/>
    </source>
</evidence>
<evidence type="ECO:0000259" key="10">
    <source>
        <dbReference type="PROSITE" id="PS51873"/>
    </source>
</evidence>
<feature type="compositionally biased region" description="Basic and acidic residues" evidence="9">
    <location>
        <begin position="92"/>
        <end position="114"/>
    </location>
</feature>
<dbReference type="STRING" id="544711.F0UHX5"/>
<dbReference type="GO" id="GO:0008270">
    <property type="term" value="F:zinc ion binding"/>
    <property type="evidence" value="ECO:0007669"/>
    <property type="project" value="UniProtKB-KW"/>
</dbReference>
<keyword evidence="5" id="KW-0677">Repeat</keyword>
<protein>
    <recommendedName>
        <fullName evidence="2">RBR-type E3 ubiquitin transferase</fullName>
        <ecNumber evidence="2">2.3.2.31</ecNumber>
    </recommendedName>
</protein>
<keyword evidence="8" id="KW-0862">Zinc</keyword>
<evidence type="ECO:0000256" key="5">
    <source>
        <dbReference type="ARBA" id="ARBA00022737"/>
    </source>
</evidence>
<organism evidence="13">
    <name type="scientific">Ajellomyces capsulatus (strain H88)</name>
    <name type="common">Darling's disease fungus</name>
    <name type="synonym">Histoplasma capsulatum</name>
    <dbReference type="NCBI Taxonomy" id="544711"/>
    <lineage>
        <taxon>Eukaryota</taxon>
        <taxon>Fungi</taxon>
        <taxon>Dikarya</taxon>
        <taxon>Ascomycota</taxon>
        <taxon>Pezizomycotina</taxon>
        <taxon>Eurotiomycetes</taxon>
        <taxon>Eurotiomycetidae</taxon>
        <taxon>Onygenales</taxon>
        <taxon>Ajellomycetaceae</taxon>
        <taxon>Histoplasma</taxon>
    </lineage>
</organism>
<feature type="domain" description="RING-type" evidence="10">
    <location>
        <begin position="238"/>
        <end position="443"/>
    </location>
</feature>
<dbReference type="VEuPathDB" id="FungiDB:I7I53_04275"/>
<dbReference type="PROSITE" id="PS00518">
    <property type="entry name" value="ZF_RING_1"/>
    <property type="match status" value="1"/>
</dbReference>
<dbReference type="Gene3D" id="1.20.120.1750">
    <property type="match status" value="1"/>
</dbReference>
<evidence type="ECO:0000256" key="9">
    <source>
        <dbReference type="SAM" id="MobiDB-lite"/>
    </source>
</evidence>
<dbReference type="Proteomes" id="UP000663419">
    <property type="component" value="Chromosome 5"/>
</dbReference>
<evidence type="ECO:0000256" key="2">
    <source>
        <dbReference type="ARBA" id="ARBA00012251"/>
    </source>
</evidence>
<name>F0UHX5_AJEC8</name>
<reference evidence="13" key="1">
    <citation type="submission" date="2008-07" db="EMBL/GenBank/DDBJ databases">
        <title>Annotation of Ajellomyces capsulatus strain H88.</title>
        <authorList>
            <person name="Champion M."/>
            <person name="Cuomo C."/>
            <person name="Ma L.-J."/>
            <person name="Henn M.R."/>
            <person name="Sil A."/>
            <person name="Goldman B."/>
            <person name="Young S.K."/>
            <person name="Kodira C.D."/>
            <person name="Zeng Q."/>
            <person name="Koehrsen M."/>
            <person name="Alvarado L."/>
            <person name="Berlin A."/>
            <person name="Borenstein D."/>
            <person name="Chen Z."/>
            <person name="Engels R."/>
            <person name="Freedman E."/>
            <person name="Gellesch M."/>
            <person name="Goldberg J."/>
            <person name="Griggs A."/>
            <person name="Gujja S."/>
            <person name="Heiman D."/>
            <person name="Hepburn T."/>
            <person name="Howarth C."/>
            <person name="Jen D."/>
            <person name="Larson L."/>
            <person name="Lewis B."/>
            <person name="Mehta T."/>
            <person name="Park D."/>
            <person name="Pearson M."/>
            <person name="Roberts A."/>
            <person name="Saif S."/>
            <person name="Shea T."/>
            <person name="Shenoy N."/>
            <person name="Sisk P."/>
            <person name="Stolte C."/>
            <person name="Sykes S."/>
            <person name="Walk T."/>
            <person name="White J."/>
            <person name="Yandava C."/>
            <person name="Klein B."/>
            <person name="McEwen J.G."/>
            <person name="Puccia R."/>
            <person name="Goldman G.H."/>
            <person name="Felipe M.S."/>
            <person name="Nino-Vega G."/>
            <person name="San-Blas G."/>
            <person name="Taylor J."/>
            <person name="Mendoza L."/>
            <person name="Galagan J."/>
            <person name="Nusbaum C."/>
            <person name="Birren B."/>
        </authorList>
    </citation>
    <scope>NUCLEOTIDE SEQUENCE [LARGE SCALE GENOMIC DNA]</scope>
    <source>
        <strain evidence="13">H88</strain>
    </source>
</reference>
<dbReference type="PANTHER" id="PTHR11685">
    <property type="entry name" value="RBR FAMILY RING FINGER AND IBR DOMAIN-CONTAINING"/>
    <property type="match status" value="1"/>
</dbReference>